<name>A0A9Q1GEX1_SYNKA</name>
<sequence length="67" mass="7458">MPVILRTCVEKEEESPSFTIPSFSIQPSIRRHSHNALLHGSELQALSRILRLGQGVLSCEDRGEEDG</sequence>
<comment type="caution">
    <text evidence="1">The sequence shown here is derived from an EMBL/GenBank/DDBJ whole genome shotgun (WGS) entry which is preliminary data.</text>
</comment>
<dbReference type="AlphaFoldDB" id="A0A9Q1GEX1"/>
<dbReference type="EMBL" id="JAINUF010000001">
    <property type="protein sequence ID" value="KAJ8382894.1"/>
    <property type="molecule type" value="Genomic_DNA"/>
</dbReference>
<keyword evidence="2" id="KW-1185">Reference proteome</keyword>
<proteinExistence type="predicted"/>
<protein>
    <submittedName>
        <fullName evidence="1">Uncharacterized protein</fullName>
    </submittedName>
</protein>
<reference evidence="1" key="1">
    <citation type="journal article" date="2023" name="Science">
        <title>Genome structures resolve the early diversification of teleost fishes.</title>
        <authorList>
            <person name="Parey E."/>
            <person name="Louis A."/>
            <person name="Montfort J."/>
            <person name="Bouchez O."/>
            <person name="Roques C."/>
            <person name="Iampietro C."/>
            <person name="Lluch J."/>
            <person name="Castinel A."/>
            <person name="Donnadieu C."/>
            <person name="Desvignes T."/>
            <person name="Floi Bucao C."/>
            <person name="Jouanno E."/>
            <person name="Wen M."/>
            <person name="Mejri S."/>
            <person name="Dirks R."/>
            <person name="Jansen H."/>
            <person name="Henkel C."/>
            <person name="Chen W.J."/>
            <person name="Zahm M."/>
            <person name="Cabau C."/>
            <person name="Klopp C."/>
            <person name="Thompson A.W."/>
            <person name="Robinson-Rechavi M."/>
            <person name="Braasch I."/>
            <person name="Lecointre G."/>
            <person name="Bobe J."/>
            <person name="Postlethwait J.H."/>
            <person name="Berthelot C."/>
            <person name="Roest Crollius H."/>
            <person name="Guiguen Y."/>
        </authorList>
    </citation>
    <scope>NUCLEOTIDE SEQUENCE</scope>
    <source>
        <strain evidence="1">WJC10195</strain>
    </source>
</reference>
<gene>
    <name evidence="1" type="ORF">SKAU_G00036720</name>
</gene>
<evidence type="ECO:0000313" key="2">
    <source>
        <dbReference type="Proteomes" id="UP001152622"/>
    </source>
</evidence>
<evidence type="ECO:0000313" key="1">
    <source>
        <dbReference type="EMBL" id="KAJ8382894.1"/>
    </source>
</evidence>
<dbReference type="Proteomes" id="UP001152622">
    <property type="component" value="Chromosome 1"/>
</dbReference>
<organism evidence="1 2">
    <name type="scientific">Synaphobranchus kaupii</name>
    <name type="common">Kaup's arrowtooth eel</name>
    <dbReference type="NCBI Taxonomy" id="118154"/>
    <lineage>
        <taxon>Eukaryota</taxon>
        <taxon>Metazoa</taxon>
        <taxon>Chordata</taxon>
        <taxon>Craniata</taxon>
        <taxon>Vertebrata</taxon>
        <taxon>Euteleostomi</taxon>
        <taxon>Actinopterygii</taxon>
        <taxon>Neopterygii</taxon>
        <taxon>Teleostei</taxon>
        <taxon>Anguilliformes</taxon>
        <taxon>Synaphobranchidae</taxon>
        <taxon>Synaphobranchus</taxon>
    </lineage>
</organism>
<accession>A0A9Q1GEX1</accession>